<protein>
    <recommendedName>
        <fullName evidence="2">UPF0301 protein GA0070610_4572</fullName>
    </recommendedName>
</protein>
<evidence type="ECO:0000313" key="3">
    <source>
        <dbReference type="EMBL" id="SCG18231.1"/>
    </source>
</evidence>
<organism evidence="3 4">
    <name type="scientific">Micromonospora echinofusca</name>
    <dbReference type="NCBI Taxonomy" id="47858"/>
    <lineage>
        <taxon>Bacteria</taxon>
        <taxon>Bacillati</taxon>
        <taxon>Actinomycetota</taxon>
        <taxon>Actinomycetes</taxon>
        <taxon>Micromonosporales</taxon>
        <taxon>Micromonosporaceae</taxon>
        <taxon>Micromonospora</taxon>
    </lineage>
</organism>
<accession>A0A1C5GEI8</accession>
<sequence>MQGEGQAIGGRATGSMTGRLLVATPALKDPNFDRTVVLLVAHEPGGALGVVLNRATEVPVADVLGDWSDLARDPAVLFEGGPVQPDSAICLARMRHPVQRLRGFHQVSGAVGTLDLSVDPGPLREGITGIRVFAGYSGWGTGQLEQEIEDGSWFVLDALPGDAFVDRPDDLWPMVLRRQGGMMAAVAHFPPDVALN</sequence>
<dbReference type="GeneID" id="95804266"/>
<dbReference type="Pfam" id="PF02622">
    <property type="entry name" value="DUF179"/>
    <property type="match status" value="1"/>
</dbReference>
<dbReference type="NCBIfam" id="NF001270">
    <property type="entry name" value="PRK00228.2-2"/>
    <property type="match status" value="1"/>
</dbReference>
<dbReference type="PANTHER" id="PTHR30327">
    <property type="entry name" value="UNCHARACTERIZED PROTEIN YQGE"/>
    <property type="match status" value="1"/>
</dbReference>
<dbReference type="SUPFAM" id="SSF143456">
    <property type="entry name" value="VC0467-like"/>
    <property type="match status" value="1"/>
</dbReference>
<dbReference type="Proteomes" id="UP000198251">
    <property type="component" value="Chromosome I"/>
</dbReference>
<dbReference type="AlphaFoldDB" id="A0A1C5GEI8"/>
<proteinExistence type="inferred from homology"/>
<evidence type="ECO:0000313" key="4">
    <source>
        <dbReference type="Proteomes" id="UP000198251"/>
    </source>
</evidence>
<dbReference type="GO" id="GO:0005829">
    <property type="term" value="C:cytosol"/>
    <property type="evidence" value="ECO:0007669"/>
    <property type="project" value="TreeGrafter"/>
</dbReference>
<dbReference type="InterPro" id="IPR003774">
    <property type="entry name" value="AlgH-like"/>
</dbReference>
<keyword evidence="4" id="KW-1185">Reference proteome</keyword>
<dbReference type="HAMAP" id="MF_00758">
    <property type="entry name" value="UPF0301"/>
    <property type="match status" value="1"/>
</dbReference>
<comment type="similarity">
    <text evidence="1 2">Belongs to the UPF0301 (AlgH) family.</text>
</comment>
<reference evidence="3 4" key="1">
    <citation type="submission" date="2016-06" db="EMBL/GenBank/DDBJ databases">
        <authorList>
            <person name="Kjaerup R.B."/>
            <person name="Dalgaard T.S."/>
            <person name="Juul-Madsen H.R."/>
        </authorList>
    </citation>
    <scope>NUCLEOTIDE SEQUENCE [LARGE SCALE GENOMIC DNA]</scope>
    <source>
        <strain evidence="3 4">DSM 43913</strain>
    </source>
</reference>
<dbReference type="EMBL" id="LT607733">
    <property type="protein sequence ID" value="SCG18231.1"/>
    <property type="molecule type" value="Genomic_DNA"/>
</dbReference>
<dbReference type="PANTHER" id="PTHR30327:SF1">
    <property type="entry name" value="UPF0301 PROTEIN YQGE"/>
    <property type="match status" value="1"/>
</dbReference>
<dbReference type="RefSeq" id="WP_089001872.1">
    <property type="nucleotide sequence ID" value="NZ_JBFAAC010000006.1"/>
</dbReference>
<gene>
    <name evidence="3" type="ORF">GA0070610_4572</name>
</gene>
<name>A0A1C5GEI8_MICEH</name>
<dbReference type="Gene3D" id="3.40.1740.10">
    <property type="entry name" value="VC0467-like"/>
    <property type="match status" value="1"/>
</dbReference>
<evidence type="ECO:0000256" key="1">
    <source>
        <dbReference type="ARBA" id="ARBA00009600"/>
    </source>
</evidence>
<evidence type="ECO:0000256" key="2">
    <source>
        <dbReference type="HAMAP-Rule" id="MF_00758"/>
    </source>
</evidence>